<dbReference type="PANTHER" id="PTHR33608">
    <property type="entry name" value="BLL2464 PROTEIN"/>
    <property type="match status" value="1"/>
</dbReference>
<feature type="domain" description="DUF58" evidence="1">
    <location>
        <begin position="59"/>
        <end position="263"/>
    </location>
</feature>
<dbReference type="Proteomes" id="UP000031586">
    <property type="component" value="Unassembled WGS sequence"/>
</dbReference>
<proteinExistence type="predicted"/>
<reference evidence="2 3" key="1">
    <citation type="submission" date="2014-07" db="EMBL/GenBank/DDBJ databases">
        <title>Unique and conserved regions in Vibrio harveyi and related species in comparison with the shrimp pathogen Vibrio harveyi CAIM 1792.</title>
        <authorList>
            <person name="Espinoza-Valles I."/>
            <person name="Vora G."/>
            <person name="Leekitcharoenphon P."/>
            <person name="Ussery D."/>
            <person name="Hoj L."/>
            <person name="Gomez-Gil B."/>
        </authorList>
    </citation>
    <scope>NUCLEOTIDE SEQUENCE [LARGE SCALE GENOMIC DNA]</scope>
    <source>
        <strain evidence="3">CAIM 1854 / LMG 25443</strain>
    </source>
</reference>
<dbReference type="RefSeq" id="WP_020197345.1">
    <property type="nucleotide sequence ID" value="NZ_BAOH01000114.1"/>
</dbReference>
<gene>
    <name evidence="2" type="ORF">H735_28975</name>
</gene>
<protein>
    <recommendedName>
        <fullName evidence="1">DUF58 domain-containing protein</fullName>
    </recommendedName>
</protein>
<accession>A0A0C1YMH1</accession>
<dbReference type="PANTHER" id="PTHR33608:SF12">
    <property type="entry name" value="DUF58 DOMAIN-CONTAINING PROTEIN"/>
    <property type="match status" value="1"/>
</dbReference>
<evidence type="ECO:0000313" key="2">
    <source>
        <dbReference type="EMBL" id="KIF46380.1"/>
    </source>
</evidence>
<dbReference type="Pfam" id="PF01882">
    <property type="entry name" value="DUF58"/>
    <property type="match status" value="1"/>
</dbReference>
<evidence type="ECO:0000313" key="3">
    <source>
        <dbReference type="Proteomes" id="UP000031586"/>
    </source>
</evidence>
<name>A0A0C1YMH1_9VIBR</name>
<dbReference type="PATRIC" id="fig|1229493.5.peg.5621"/>
<organism evidence="2 3">
    <name type="scientific">Vibrio owensii CAIM 1854 = LMG 25443</name>
    <dbReference type="NCBI Taxonomy" id="1229493"/>
    <lineage>
        <taxon>Bacteria</taxon>
        <taxon>Pseudomonadati</taxon>
        <taxon>Pseudomonadota</taxon>
        <taxon>Gammaproteobacteria</taxon>
        <taxon>Vibrionales</taxon>
        <taxon>Vibrionaceae</taxon>
        <taxon>Vibrio</taxon>
    </lineage>
</organism>
<sequence>MSASYALPPHANGVTLTLEELLQYRTQSVRWLPPAQSIWSQMSGNHTSRQKGRGMDFMEVRQYQAGDDIRSIDWRVTARTGKAHTKLFAEDKEQAVILYIDLSPSMHFGSQYVLKSVQLAHFASVLIWLTLAKKDRIGAVIDDGSQCIEFRPSSLQKQGLRILDAIVNTHNQLLTNQQADSTRMLPYMTAIETLHNLTPKGSELILLSDFAQVEEKELVQLRRLKQHNSVRAVQFYDPLERGETDFRGQAKASDGHRSQWFNFGSKGERQELESHFVKHQQAIKQQCHSMAIPFNSLSSGLPLVQQLS</sequence>
<dbReference type="EMBL" id="JPRD01000074">
    <property type="protein sequence ID" value="KIF46380.1"/>
    <property type="molecule type" value="Genomic_DNA"/>
</dbReference>
<dbReference type="AlphaFoldDB" id="A0A0C1YMH1"/>
<evidence type="ECO:0000259" key="1">
    <source>
        <dbReference type="Pfam" id="PF01882"/>
    </source>
</evidence>
<comment type="caution">
    <text evidence="2">The sequence shown here is derived from an EMBL/GenBank/DDBJ whole genome shotgun (WGS) entry which is preliminary data.</text>
</comment>
<dbReference type="InterPro" id="IPR002881">
    <property type="entry name" value="DUF58"/>
</dbReference>